<comment type="catalytic activity">
    <reaction evidence="3">
        <text>N(6)-succinyl-L-lysyl-[protein] + NAD(+) + H2O = 2''-O-succinyl-ADP-D-ribose + nicotinamide + L-lysyl-[protein]</text>
        <dbReference type="Rhea" id="RHEA:47668"/>
        <dbReference type="Rhea" id="RHEA-COMP:9752"/>
        <dbReference type="Rhea" id="RHEA-COMP:11877"/>
        <dbReference type="ChEBI" id="CHEBI:15377"/>
        <dbReference type="ChEBI" id="CHEBI:17154"/>
        <dbReference type="ChEBI" id="CHEBI:29969"/>
        <dbReference type="ChEBI" id="CHEBI:57540"/>
        <dbReference type="ChEBI" id="CHEBI:87830"/>
        <dbReference type="ChEBI" id="CHEBI:87832"/>
    </reaction>
</comment>
<feature type="active site" description="Proton acceptor" evidence="3">
    <location>
        <position position="119"/>
    </location>
</feature>
<evidence type="ECO:0000256" key="1">
    <source>
        <dbReference type="ARBA" id="ARBA00022679"/>
    </source>
</evidence>
<feature type="binding site" evidence="3">
    <location>
        <position position="67"/>
    </location>
    <ligand>
        <name>substrate</name>
    </ligand>
</feature>
<evidence type="ECO:0000313" key="7">
    <source>
        <dbReference type="Proteomes" id="UP000215559"/>
    </source>
</evidence>
<feature type="binding site" evidence="3">
    <location>
        <begin position="101"/>
        <end position="104"/>
    </location>
    <ligand>
        <name>NAD(+)</name>
        <dbReference type="ChEBI" id="CHEBI:57540"/>
    </ligand>
</feature>
<dbReference type="InterPro" id="IPR026590">
    <property type="entry name" value="Ssirtuin_cat_dom"/>
</dbReference>
<dbReference type="Gene3D" id="3.40.50.1220">
    <property type="entry name" value="TPP-binding domain"/>
    <property type="match status" value="1"/>
</dbReference>
<dbReference type="InterPro" id="IPR026591">
    <property type="entry name" value="Sirtuin_cat_small_dom_sf"/>
</dbReference>
<dbReference type="EC" id="2.3.1.286" evidence="3"/>
<comment type="caution">
    <text evidence="6">The sequence shown here is derived from an EMBL/GenBank/DDBJ whole genome shotgun (WGS) entry which is preliminary data.</text>
</comment>
<dbReference type="GO" id="GO:0036054">
    <property type="term" value="F:protein-malonyllysine demalonylase activity"/>
    <property type="evidence" value="ECO:0007669"/>
    <property type="project" value="InterPro"/>
</dbReference>
<feature type="binding site" evidence="3">
    <location>
        <position position="232"/>
    </location>
    <ligand>
        <name>NAD(+)</name>
        <dbReference type="ChEBI" id="CHEBI:57540"/>
    </ligand>
</feature>
<dbReference type="CDD" id="cd01412">
    <property type="entry name" value="SIRT5_Af1_CobB"/>
    <property type="match status" value="1"/>
</dbReference>
<name>A0A235BUX4_UNCW3</name>
<comment type="caution">
    <text evidence="3 4">Lacks conserved residue(s) required for the propagation of feature annotation.</text>
</comment>
<dbReference type="PANTHER" id="PTHR11085">
    <property type="entry name" value="NAD-DEPENDENT PROTEIN DEACYLASE SIRTUIN-5, MITOCHONDRIAL-RELATED"/>
    <property type="match status" value="1"/>
</dbReference>
<dbReference type="GO" id="GO:0070403">
    <property type="term" value="F:NAD+ binding"/>
    <property type="evidence" value="ECO:0007669"/>
    <property type="project" value="UniProtKB-UniRule"/>
</dbReference>
<dbReference type="EMBL" id="NOZP01000063">
    <property type="protein sequence ID" value="OYD16220.1"/>
    <property type="molecule type" value="Genomic_DNA"/>
</dbReference>
<feature type="binding site" evidence="3">
    <location>
        <position position="127"/>
    </location>
    <ligand>
        <name>Zn(2+)</name>
        <dbReference type="ChEBI" id="CHEBI:29105"/>
    </ligand>
</feature>
<organism evidence="6 7">
    <name type="scientific">candidate division WOR-3 bacterium JGI_Cruoil_03_51_56</name>
    <dbReference type="NCBI Taxonomy" id="1973747"/>
    <lineage>
        <taxon>Bacteria</taxon>
        <taxon>Bacteria division WOR-3</taxon>
    </lineage>
</organism>
<comment type="similarity">
    <text evidence="3">Belongs to the sirtuin family. Class III subfamily.</text>
</comment>
<feature type="binding site" evidence="3">
    <location>
        <position position="147"/>
    </location>
    <ligand>
        <name>Zn(2+)</name>
        <dbReference type="ChEBI" id="CHEBI:29105"/>
    </ligand>
</feature>
<keyword evidence="3" id="KW-0479">Metal-binding</keyword>
<feature type="binding site" evidence="3">
    <location>
        <begin position="23"/>
        <end position="42"/>
    </location>
    <ligand>
        <name>NAD(+)</name>
        <dbReference type="ChEBI" id="CHEBI:57540"/>
    </ligand>
</feature>
<dbReference type="PANTHER" id="PTHR11085:SF4">
    <property type="entry name" value="NAD-DEPENDENT PROTEIN DEACYLASE"/>
    <property type="match status" value="1"/>
</dbReference>
<dbReference type="GO" id="GO:0008270">
    <property type="term" value="F:zinc ion binding"/>
    <property type="evidence" value="ECO:0007669"/>
    <property type="project" value="UniProtKB-UniRule"/>
</dbReference>
<reference evidence="6 7" key="1">
    <citation type="submission" date="2017-07" db="EMBL/GenBank/DDBJ databases">
        <title>Recovery of genomes from metagenomes via a dereplication, aggregation, and scoring strategy.</title>
        <authorList>
            <person name="Sieber C.M."/>
            <person name="Probst A.J."/>
            <person name="Sharrar A."/>
            <person name="Thomas B.C."/>
            <person name="Hess M."/>
            <person name="Tringe S.G."/>
            <person name="Banfield J.F."/>
        </authorList>
    </citation>
    <scope>NUCLEOTIDE SEQUENCE [LARGE SCALE GENOMIC DNA]</scope>
    <source>
        <strain evidence="6">JGI_Cruoil_03_51_56</strain>
    </source>
</reference>
<comment type="function">
    <text evidence="3">NAD-dependent lysine deacetylase and desuccinylase that specifically removes acetyl and succinyl groups on target proteins. Modulates the activities of several proteins which are inactive in their acylated form.</text>
</comment>
<accession>A0A235BUX4</accession>
<dbReference type="InterPro" id="IPR050134">
    <property type="entry name" value="NAD-dep_sirtuin_deacylases"/>
</dbReference>
<evidence type="ECO:0000256" key="3">
    <source>
        <dbReference type="HAMAP-Rule" id="MF_01121"/>
    </source>
</evidence>
<keyword evidence="1" id="KW-0808">Transferase</keyword>
<dbReference type="InterPro" id="IPR003000">
    <property type="entry name" value="Sirtuin"/>
</dbReference>
<dbReference type="SUPFAM" id="SSF52467">
    <property type="entry name" value="DHS-like NAD/FAD-binding domain"/>
    <property type="match status" value="1"/>
</dbReference>
<dbReference type="NCBIfam" id="NF001753">
    <property type="entry name" value="PRK00481.1-3"/>
    <property type="match status" value="1"/>
</dbReference>
<evidence type="ECO:0000256" key="4">
    <source>
        <dbReference type="PROSITE-ProRule" id="PRU00236"/>
    </source>
</evidence>
<comment type="cofactor">
    <cofactor evidence="3">
        <name>Zn(2+)</name>
        <dbReference type="ChEBI" id="CHEBI:29105"/>
    </cofactor>
    <text evidence="3">Binds 1 zinc ion per subunit.</text>
</comment>
<comment type="subcellular location">
    <subcellularLocation>
        <location evidence="3">Cytoplasm</location>
    </subcellularLocation>
</comment>
<dbReference type="GO" id="GO:0017136">
    <property type="term" value="F:histone deacetylase activity, NAD-dependent"/>
    <property type="evidence" value="ECO:0007669"/>
    <property type="project" value="TreeGrafter"/>
</dbReference>
<keyword evidence="3" id="KW-0963">Cytoplasm</keyword>
<dbReference type="Pfam" id="PF02146">
    <property type="entry name" value="SIR2"/>
    <property type="match status" value="1"/>
</dbReference>
<dbReference type="InterPro" id="IPR027546">
    <property type="entry name" value="Sirtuin_class_III"/>
</dbReference>
<proteinExistence type="inferred from homology"/>
<feature type="domain" description="Deacetylase sirtuin-type" evidence="5">
    <location>
        <begin position="1"/>
        <end position="244"/>
    </location>
</feature>
<dbReference type="InterPro" id="IPR029035">
    <property type="entry name" value="DHS-like_NAD/FAD-binding_dom"/>
</dbReference>
<evidence type="ECO:0000256" key="2">
    <source>
        <dbReference type="ARBA" id="ARBA00023027"/>
    </source>
</evidence>
<dbReference type="AlphaFoldDB" id="A0A235BUX4"/>
<comment type="catalytic activity">
    <reaction evidence="3">
        <text>N(6)-acetyl-L-lysyl-[protein] + NAD(+) + H2O = 2''-O-acetyl-ADP-D-ribose + nicotinamide + L-lysyl-[protein]</text>
        <dbReference type="Rhea" id="RHEA:43636"/>
        <dbReference type="Rhea" id="RHEA-COMP:9752"/>
        <dbReference type="Rhea" id="RHEA-COMP:10731"/>
        <dbReference type="ChEBI" id="CHEBI:15377"/>
        <dbReference type="ChEBI" id="CHEBI:17154"/>
        <dbReference type="ChEBI" id="CHEBI:29969"/>
        <dbReference type="ChEBI" id="CHEBI:57540"/>
        <dbReference type="ChEBI" id="CHEBI:61930"/>
        <dbReference type="ChEBI" id="CHEBI:83767"/>
        <dbReference type="EC" id="2.3.1.286"/>
    </reaction>
</comment>
<evidence type="ECO:0000313" key="6">
    <source>
        <dbReference type="EMBL" id="OYD16220.1"/>
    </source>
</evidence>
<dbReference type="GO" id="GO:0005737">
    <property type="term" value="C:cytoplasm"/>
    <property type="evidence" value="ECO:0007669"/>
    <property type="project" value="UniProtKB-SubCell"/>
</dbReference>
<dbReference type="GO" id="GO:0036055">
    <property type="term" value="F:protein-succinyllysine desuccinylase activity"/>
    <property type="evidence" value="ECO:0007669"/>
    <property type="project" value="UniProtKB-UniRule"/>
</dbReference>
<dbReference type="PROSITE" id="PS50305">
    <property type="entry name" value="SIRTUIN"/>
    <property type="match status" value="1"/>
</dbReference>
<dbReference type="Proteomes" id="UP000215559">
    <property type="component" value="Unassembled WGS sequence"/>
</dbReference>
<keyword evidence="2 3" id="KW-0520">NAD</keyword>
<dbReference type="HAMAP" id="MF_01121">
    <property type="entry name" value="Sirtuin_ClassIII"/>
    <property type="match status" value="1"/>
</dbReference>
<evidence type="ECO:0000259" key="5">
    <source>
        <dbReference type="PROSITE" id="PS50305"/>
    </source>
</evidence>
<feature type="binding site" evidence="3">
    <location>
        <begin position="214"/>
        <end position="216"/>
    </location>
    <ligand>
        <name>NAD(+)</name>
        <dbReference type="ChEBI" id="CHEBI:57540"/>
    </ligand>
</feature>
<keyword evidence="3" id="KW-0862">Zinc</keyword>
<sequence>MKQDINQVREKLAKASNIMVITGAGISAESGIPTFRTGNGLWKKFNPAEYATPEAFRKDPEKVWKWYDKRRQEIAEAEPNPGHKALARLEKIGKRVFIITQNVDDLHERAGSKEVIHIHGSIWRLRCERDGTIEENREVPKTHLPLCPCGNIMRPDVVWFGEQLPWQPIEKINHYLLTDNIDICFIIGTEASFGYIVEWAFHAHEQGAMIVDINPKPTGLSNLVDIHLEAQAGQILPKILRNVC</sequence>
<feature type="binding site" evidence="3">
    <location>
        <position position="70"/>
    </location>
    <ligand>
        <name>substrate</name>
    </ligand>
</feature>
<dbReference type="Gene3D" id="3.30.1600.10">
    <property type="entry name" value="SIR2/SIRT2 'Small Domain"/>
    <property type="match status" value="1"/>
</dbReference>
<comment type="domain">
    <text evidence="3">2 residues (Tyr-67 and Arg-70) present in a large hydrophobic pocket are probably involved in substrate specificity. They are important for desuccinylation activity, but dispensable for deacetylation activity.</text>
</comment>
<protein>
    <recommendedName>
        <fullName evidence="3">NAD-dependent protein deacylase</fullName>
        <ecNumber evidence="3">2.3.1.286</ecNumber>
    </recommendedName>
    <alternativeName>
        <fullName evidence="3">Regulatory protein SIR2 homolog</fullName>
    </alternativeName>
</protein>
<gene>
    <name evidence="3" type="primary">cobB</name>
    <name evidence="6" type="ORF">CH330_03425</name>
</gene>